<name>R0MJH6_NOSB1</name>
<dbReference type="InterPro" id="IPR036249">
    <property type="entry name" value="Thioredoxin-like_sf"/>
</dbReference>
<sequence length="116" mass="13413">MPLTVYKYAKKEQVEEKIKSLQTGAVIVFGIRPCGPCTVLESFINSWRPEISINLFELKAPEFEDMEDYRKKFDLKLFPTVSIVDKNMKIVETQIIPGGNKNVFINLVMKHKSLFE</sequence>
<evidence type="ECO:0008006" key="3">
    <source>
        <dbReference type="Google" id="ProtNLM"/>
    </source>
</evidence>
<reference evidence="1 2" key="1">
    <citation type="journal article" date="2013" name="BMC Genomics">
        <title>Comparative genomics of parasitic silkworm microsporidia reveal an association between genome expansion and host adaptation.</title>
        <authorList>
            <person name="Pan G."/>
            <person name="Xu J."/>
            <person name="Li T."/>
            <person name="Xia Q."/>
            <person name="Liu S.L."/>
            <person name="Zhang G."/>
            <person name="Li S."/>
            <person name="Li C."/>
            <person name="Liu H."/>
            <person name="Yang L."/>
            <person name="Liu T."/>
            <person name="Zhang X."/>
            <person name="Wu Z."/>
            <person name="Fan W."/>
            <person name="Dang X."/>
            <person name="Xiang H."/>
            <person name="Tao M."/>
            <person name="Li Y."/>
            <person name="Hu J."/>
            <person name="Li Z."/>
            <person name="Lin L."/>
            <person name="Luo J."/>
            <person name="Geng L."/>
            <person name="Wang L."/>
            <person name="Long M."/>
            <person name="Wan Y."/>
            <person name="He N."/>
            <person name="Zhang Z."/>
            <person name="Lu C."/>
            <person name="Keeling P.J."/>
            <person name="Wang J."/>
            <person name="Xiang Z."/>
            <person name="Zhou Z."/>
        </authorList>
    </citation>
    <scope>NUCLEOTIDE SEQUENCE [LARGE SCALE GENOMIC DNA]</scope>
    <source>
        <strain evidence="2">CQ1 / CVCC 102059</strain>
    </source>
</reference>
<evidence type="ECO:0000313" key="1">
    <source>
        <dbReference type="EMBL" id="EOB14355.1"/>
    </source>
</evidence>
<dbReference type="AlphaFoldDB" id="R0MJH6"/>
<dbReference type="HOGENOM" id="CLU_1927571_0_0_1"/>
<dbReference type="SUPFAM" id="SSF52833">
    <property type="entry name" value="Thioredoxin-like"/>
    <property type="match status" value="1"/>
</dbReference>
<accession>R0MJH6</accession>
<dbReference type="Proteomes" id="UP000016927">
    <property type="component" value="Unassembled WGS sequence"/>
</dbReference>
<gene>
    <name evidence="1" type="ORF">NBO_29g0037</name>
</gene>
<evidence type="ECO:0000313" key="2">
    <source>
        <dbReference type="Proteomes" id="UP000016927"/>
    </source>
</evidence>
<protein>
    <recommendedName>
        <fullName evidence="3">Thioredoxin</fullName>
    </recommendedName>
</protein>
<dbReference type="EMBL" id="KB908937">
    <property type="protein sequence ID" value="EOB14355.1"/>
    <property type="molecule type" value="Genomic_DNA"/>
</dbReference>
<dbReference type="Gene3D" id="3.40.30.10">
    <property type="entry name" value="Glutaredoxin"/>
    <property type="match status" value="1"/>
</dbReference>
<proteinExistence type="predicted"/>
<dbReference type="VEuPathDB" id="MicrosporidiaDB:NBO_29g0037"/>
<organism evidence="1 2">
    <name type="scientific">Nosema bombycis (strain CQ1 / CVCC 102059)</name>
    <name type="common">Microsporidian parasite</name>
    <name type="synonym">Pebrine of silkworm</name>
    <dbReference type="NCBI Taxonomy" id="578461"/>
    <lineage>
        <taxon>Eukaryota</taxon>
        <taxon>Fungi</taxon>
        <taxon>Fungi incertae sedis</taxon>
        <taxon>Microsporidia</taxon>
        <taxon>Nosematidae</taxon>
        <taxon>Nosema</taxon>
    </lineage>
</organism>
<dbReference type="OrthoDB" id="2121326at2759"/>
<keyword evidence="2" id="KW-1185">Reference proteome</keyword>